<protein>
    <submittedName>
        <fullName evidence="2">Uncharacterized protein</fullName>
    </submittedName>
</protein>
<evidence type="ECO:0000313" key="2">
    <source>
        <dbReference type="Ensembl" id="ENSCPVP00000024393.1"/>
    </source>
</evidence>
<evidence type="ECO:0000256" key="1">
    <source>
        <dbReference type="SAM" id="MobiDB-lite"/>
    </source>
</evidence>
<dbReference type="Ensembl" id="ENSCPVT00000028490.1">
    <property type="protein sequence ID" value="ENSCPVP00000024393.1"/>
    <property type="gene ID" value="ENSCPVG00000017415.1"/>
</dbReference>
<dbReference type="Pfam" id="PF11035">
    <property type="entry name" value="SNAPC2"/>
    <property type="match status" value="1"/>
</dbReference>
<dbReference type="AlphaFoldDB" id="A0A8U8AUN1"/>
<sequence>MKPPRRRRLIPARFVRLPPSPERPQRGPWGLREKRALLEALRDEARRGLPESRLVAALRERLPRRSEEEIRAQLVLLRGRAAREALSSKFRNFLQFQRRIRAPIQVWQDLAETLVGGALESPPSAAFSQVLTLAATEPLTLERSRPPQNLGTPRNSGPSQNSGTPPEVETPQNSGSPQNPGGWEVNFGRIYEFLARISAGGEAPPLPPTEAAVVVSLLAALPAELGALAAPGRLQRHLRGLWGSLSAPQSPGGPPQSPEPAPCPPLNPLLLPLALLGRAA</sequence>
<accession>A0A8U8AUN1</accession>
<dbReference type="GO" id="GO:0016604">
    <property type="term" value="C:nuclear body"/>
    <property type="evidence" value="ECO:0007669"/>
    <property type="project" value="TreeGrafter"/>
</dbReference>
<dbReference type="GO" id="GO:0016251">
    <property type="term" value="F:RNA polymerase II general transcription initiation factor activity"/>
    <property type="evidence" value="ECO:0007669"/>
    <property type="project" value="InterPro"/>
</dbReference>
<dbReference type="PANTHER" id="PTHR15132">
    <property type="entry name" value="SNRNA-ACTIVATING PROTEIN COMPLEX SUBUNIT 2"/>
    <property type="match status" value="1"/>
</dbReference>
<proteinExistence type="predicted"/>
<dbReference type="PANTHER" id="PTHR15132:SF1">
    <property type="entry name" value="SNRNA-ACTIVATING PROTEIN COMPLEX SUBUNIT 2"/>
    <property type="match status" value="1"/>
</dbReference>
<evidence type="ECO:0000313" key="3">
    <source>
        <dbReference type="Proteomes" id="UP000694382"/>
    </source>
</evidence>
<dbReference type="GO" id="GO:0009301">
    <property type="term" value="P:snRNA transcription"/>
    <property type="evidence" value="ECO:0007669"/>
    <property type="project" value="InterPro"/>
</dbReference>
<name>A0A8U8AUN1_GEOPR</name>
<organism evidence="2 3">
    <name type="scientific">Geospiza parvula</name>
    <name type="common">Small tree-finch</name>
    <name type="synonym">Camarhynchus parvulus</name>
    <dbReference type="NCBI Taxonomy" id="87175"/>
    <lineage>
        <taxon>Eukaryota</taxon>
        <taxon>Metazoa</taxon>
        <taxon>Chordata</taxon>
        <taxon>Craniata</taxon>
        <taxon>Vertebrata</taxon>
        <taxon>Euteleostomi</taxon>
        <taxon>Archelosauria</taxon>
        <taxon>Archosauria</taxon>
        <taxon>Dinosauria</taxon>
        <taxon>Saurischia</taxon>
        <taxon>Theropoda</taxon>
        <taxon>Coelurosauria</taxon>
        <taxon>Aves</taxon>
        <taxon>Neognathae</taxon>
        <taxon>Neoaves</taxon>
        <taxon>Telluraves</taxon>
        <taxon>Australaves</taxon>
        <taxon>Passeriformes</taxon>
        <taxon>Thraupidae</taxon>
        <taxon>Camarhynchus</taxon>
    </lineage>
</organism>
<reference evidence="2" key="2">
    <citation type="submission" date="2025-09" db="UniProtKB">
        <authorList>
            <consortium name="Ensembl"/>
        </authorList>
    </citation>
    <scope>IDENTIFICATION</scope>
</reference>
<feature type="region of interest" description="Disordered" evidence="1">
    <location>
        <begin position="138"/>
        <end position="181"/>
    </location>
</feature>
<reference evidence="2" key="1">
    <citation type="submission" date="2025-08" db="UniProtKB">
        <authorList>
            <consortium name="Ensembl"/>
        </authorList>
    </citation>
    <scope>IDENTIFICATION</scope>
</reference>
<keyword evidence="3" id="KW-1185">Reference proteome</keyword>
<dbReference type="Proteomes" id="UP000694382">
    <property type="component" value="Unassembled WGS sequence"/>
</dbReference>
<feature type="region of interest" description="Disordered" evidence="1">
    <location>
        <begin position="243"/>
        <end position="266"/>
    </location>
</feature>
<dbReference type="InterPro" id="IPR021281">
    <property type="entry name" value="SNAPC2"/>
</dbReference>
<feature type="compositionally biased region" description="Pro residues" evidence="1">
    <location>
        <begin position="251"/>
        <end position="266"/>
    </location>
</feature>
<feature type="compositionally biased region" description="Polar residues" evidence="1">
    <location>
        <begin position="146"/>
        <end position="179"/>
    </location>
</feature>